<evidence type="ECO:0000256" key="2">
    <source>
        <dbReference type="SAM" id="SignalP"/>
    </source>
</evidence>
<accession>A0A0P1LYP4</accession>
<feature type="repeat" description="TPR" evidence="1">
    <location>
        <begin position="90"/>
        <end position="123"/>
    </location>
</feature>
<dbReference type="Gene3D" id="1.25.40.10">
    <property type="entry name" value="Tetratricopeptide repeat domain"/>
    <property type="match status" value="1"/>
</dbReference>
<evidence type="ECO:0000313" key="6">
    <source>
        <dbReference type="Proteomes" id="UP000182200"/>
    </source>
</evidence>
<dbReference type="InterPro" id="IPR019734">
    <property type="entry name" value="TPR_rpt"/>
</dbReference>
<evidence type="ECO:0000256" key="1">
    <source>
        <dbReference type="PROSITE-ProRule" id="PRU00339"/>
    </source>
</evidence>
<dbReference type="EMBL" id="CZVI01000012">
    <property type="protein sequence ID" value="CUS87289.1"/>
    <property type="molecule type" value="Genomic_DNA"/>
</dbReference>
<feature type="repeat" description="TPR" evidence="1">
    <location>
        <begin position="124"/>
        <end position="157"/>
    </location>
</feature>
<keyword evidence="1" id="KW-0802">TPR repeat</keyword>
<accession>A0A0S4MY05</accession>
<evidence type="ECO:0000313" key="3">
    <source>
        <dbReference type="EMBL" id="CUS87289.1"/>
    </source>
</evidence>
<dbReference type="Pfam" id="PF14559">
    <property type="entry name" value="TPR_19"/>
    <property type="match status" value="1"/>
</dbReference>
<dbReference type="SMART" id="SM00028">
    <property type="entry name" value="TPR"/>
    <property type="match status" value="4"/>
</dbReference>
<sequence length="551" mass="65078">MKKLLFILIALQFIVAFSQDQKNQMINQAEFFIANGELEKAIKIYSEIFNDEPSNFKIASRLAELYLWTENVHGAINVYETLLKNGVSNYDVLVKLGQWYLWDGRQKDAITVYEKLVQMYPDSIAFYRMLAKLYVWNDRARDAIPIYEKIIELDPQDYETMLQLAQQYVWNEQQLKAIPLYKKLVSAFPDSSNYHWLLCQLLIWNNKVDDSKREIKKFLKKFPKHKEALELAVQLFYYSGEWDRANNYAEALLKIDPQNQTAKKISEEIKANYSNYIYGETKLFRDTNKLERATYPFEAKIFLSRFWEIGLNVEKVQIFDGRVQEKRFGYGGVFRGRYNISRGNYLELETGMFKYEAISFPVWRFTLGLNLFDRIYPQFTYKRSENREGAKAIGEKITVDNFTLAVYNQIFNSLGLSLLFDYGIYSDGNIKKTFGSYLNLFLLKENPRVLIIGFYSFEDFDSIYVNSLPYWTPNNLSTYWGEVNVEQSLLRWLTVGIAGAVAKNPKYPTSLNYRIFGKLTFRKFEFCGQYEKYGSTVYNYRFFRVCARFRI</sequence>
<dbReference type="GO" id="GO:0035269">
    <property type="term" value="P:protein O-linked glycosylation via mannose"/>
    <property type="evidence" value="ECO:0007669"/>
    <property type="project" value="TreeGrafter"/>
</dbReference>
<dbReference type="PANTHER" id="PTHR44216:SF3">
    <property type="entry name" value="PROTEIN O-MANNOSYL-TRANSFERASE TMTC2"/>
    <property type="match status" value="1"/>
</dbReference>
<accession>A0A0P1LMB8</accession>
<dbReference type="OrthoDB" id="9810596at2"/>
<evidence type="ECO:0000313" key="5">
    <source>
        <dbReference type="Proteomes" id="UP000182011"/>
    </source>
</evidence>
<dbReference type="SUPFAM" id="SSF48452">
    <property type="entry name" value="TPR-like"/>
    <property type="match status" value="1"/>
</dbReference>
<dbReference type="STRING" id="1633631.GCA_001442925_00752"/>
<reference evidence="4 5" key="1">
    <citation type="submission" date="2015-11" db="EMBL/GenBank/DDBJ databases">
        <authorList>
            <person name="Zhang Y."/>
            <person name="Guo Z."/>
        </authorList>
    </citation>
    <scope>NUCLEOTIDE SEQUENCE [LARGE SCALE GENOMIC DNA]</scope>
    <source>
        <strain evidence="4">JGI-4</strain>
    </source>
</reference>
<dbReference type="PROSITE" id="PS50005">
    <property type="entry name" value="TPR"/>
    <property type="match status" value="2"/>
</dbReference>
<proteinExistence type="predicted"/>
<feature type="chain" id="PRO_5010190229" evidence="2">
    <location>
        <begin position="19"/>
        <end position="551"/>
    </location>
</feature>
<dbReference type="PANTHER" id="PTHR44216">
    <property type="entry name" value="PROTEIN O-MANNOSYL-TRANSFERASE TMTC2"/>
    <property type="match status" value="1"/>
</dbReference>
<dbReference type="GO" id="GO:0000030">
    <property type="term" value="F:mannosyltransferase activity"/>
    <property type="evidence" value="ECO:0007669"/>
    <property type="project" value="TreeGrafter"/>
</dbReference>
<accession>A0A0P1LW58</accession>
<dbReference type="RefSeq" id="WP_075426643.1">
    <property type="nucleotide sequence ID" value="NZ_CZVI01000012.1"/>
</dbReference>
<accession>A0A0P1LYC1</accession>
<accession>A0A0P1MSY3</accession>
<protein>
    <submittedName>
        <fullName evidence="4">TPR repeat-containing protein</fullName>
    </submittedName>
</protein>
<dbReference type="Proteomes" id="UP000182011">
    <property type="component" value="Unassembled WGS sequence"/>
</dbReference>
<organism evidence="4 5">
    <name type="scientific">Candidatus Kryptonium thompsonii</name>
    <dbReference type="NCBI Taxonomy" id="1633631"/>
    <lineage>
        <taxon>Bacteria</taxon>
        <taxon>Pseudomonadati</taxon>
        <taxon>Candidatus Kryptoniota</taxon>
        <taxon>Candidatus Kryptonium</taxon>
    </lineage>
</organism>
<name>A0A0P1MSY3_9BACT</name>
<evidence type="ECO:0000313" key="4">
    <source>
        <dbReference type="EMBL" id="CUU03464.1"/>
    </source>
</evidence>
<reference evidence="3 6" key="2">
    <citation type="submission" date="2015-11" db="EMBL/GenBank/DDBJ databases">
        <authorList>
            <person name="Varghese N."/>
        </authorList>
    </citation>
    <scope>NUCLEOTIDE SEQUENCE [LARGE SCALE GENOMIC DNA]</scope>
    <source>
        <strain evidence="3 6">JGI-8</strain>
    </source>
</reference>
<dbReference type="Proteomes" id="UP000182200">
    <property type="component" value="Unassembled WGS sequence"/>
</dbReference>
<dbReference type="EMBL" id="FAOP01000004">
    <property type="protein sequence ID" value="CUU03464.1"/>
    <property type="molecule type" value="Genomic_DNA"/>
</dbReference>
<accession>A0A0P1MEK1</accession>
<keyword evidence="2" id="KW-0732">Signal</keyword>
<keyword evidence="6" id="KW-1185">Reference proteome</keyword>
<feature type="signal peptide" evidence="2">
    <location>
        <begin position="1"/>
        <end position="18"/>
    </location>
</feature>
<gene>
    <name evidence="4" type="ORF">JGI4_00752</name>
    <name evidence="3" type="ORF">JGI8_01093</name>
</gene>
<dbReference type="AlphaFoldDB" id="A0A0P1MSY3"/>
<dbReference type="InterPro" id="IPR052384">
    <property type="entry name" value="TMTC_O-mannosyltransferase"/>
</dbReference>
<dbReference type="InterPro" id="IPR011990">
    <property type="entry name" value="TPR-like_helical_dom_sf"/>
</dbReference>